<sequence>MGLEDNTLFLSSCILECSSRQSLVMFLDWQVVNMVLLMASNDCPLSRLWELQILHSIVEGGVSNYQTYIPYYPQLSLLHTSFQLRLFICGVQC</sequence>
<proteinExistence type="predicted"/>
<dbReference type="EMBL" id="CAJVPU010000040">
    <property type="protein sequence ID" value="CAG8438738.1"/>
    <property type="molecule type" value="Genomic_DNA"/>
</dbReference>
<reference evidence="1" key="1">
    <citation type="submission" date="2021-06" db="EMBL/GenBank/DDBJ databases">
        <authorList>
            <person name="Kallberg Y."/>
            <person name="Tangrot J."/>
            <person name="Rosling A."/>
        </authorList>
    </citation>
    <scope>NUCLEOTIDE SEQUENCE</scope>
    <source>
        <strain evidence="1">IL203A</strain>
    </source>
</reference>
<dbReference type="Proteomes" id="UP000789702">
    <property type="component" value="Unassembled WGS sequence"/>
</dbReference>
<keyword evidence="2" id="KW-1185">Reference proteome</keyword>
<name>A0ACA9JX27_9GLOM</name>
<accession>A0ACA9JX27</accession>
<protein>
    <submittedName>
        <fullName evidence="1">6073_t:CDS:1</fullName>
    </submittedName>
</protein>
<gene>
    <name evidence="1" type="ORF">DHETER_LOCUS100</name>
</gene>
<organism evidence="1 2">
    <name type="scientific">Dentiscutata heterogama</name>
    <dbReference type="NCBI Taxonomy" id="1316150"/>
    <lineage>
        <taxon>Eukaryota</taxon>
        <taxon>Fungi</taxon>
        <taxon>Fungi incertae sedis</taxon>
        <taxon>Mucoromycota</taxon>
        <taxon>Glomeromycotina</taxon>
        <taxon>Glomeromycetes</taxon>
        <taxon>Diversisporales</taxon>
        <taxon>Gigasporaceae</taxon>
        <taxon>Dentiscutata</taxon>
    </lineage>
</organism>
<evidence type="ECO:0000313" key="2">
    <source>
        <dbReference type="Proteomes" id="UP000789702"/>
    </source>
</evidence>
<evidence type="ECO:0000313" key="1">
    <source>
        <dbReference type="EMBL" id="CAG8438738.1"/>
    </source>
</evidence>
<comment type="caution">
    <text evidence="1">The sequence shown here is derived from an EMBL/GenBank/DDBJ whole genome shotgun (WGS) entry which is preliminary data.</text>
</comment>